<evidence type="ECO:0000313" key="1">
    <source>
        <dbReference type="EMBL" id="KAJ8064444.1"/>
    </source>
</evidence>
<organism evidence="1 2">
    <name type="scientific">Sclerotinia nivalis</name>
    <dbReference type="NCBI Taxonomy" id="352851"/>
    <lineage>
        <taxon>Eukaryota</taxon>
        <taxon>Fungi</taxon>
        <taxon>Dikarya</taxon>
        <taxon>Ascomycota</taxon>
        <taxon>Pezizomycotina</taxon>
        <taxon>Leotiomycetes</taxon>
        <taxon>Helotiales</taxon>
        <taxon>Sclerotiniaceae</taxon>
        <taxon>Sclerotinia</taxon>
    </lineage>
</organism>
<reference evidence="1" key="1">
    <citation type="submission" date="2022-11" db="EMBL/GenBank/DDBJ databases">
        <title>Genome Resource of Sclerotinia nivalis Strain SnTB1, a Plant Pathogen Isolated from American Ginseng.</title>
        <authorList>
            <person name="Fan S."/>
        </authorList>
    </citation>
    <scope>NUCLEOTIDE SEQUENCE</scope>
    <source>
        <strain evidence="1">SnTB1</strain>
    </source>
</reference>
<sequence>MLSTIIHEPNSCLQRQIFTSLNPTLRRFSVVLYRLRDPLQYPYSPGPRFCGLPLSPEAT</sequence>
<accession>A0A9X0DIS4</accession>
<keyword evidence="2" id="KW-1185">Reference proteome</keyword>
<name>A0A9X0DIS4_9HELO</name>
<dbReference type="AlphaFoldDB" id="A0A9X0DIS4"/>
<dbReference type="EMBL" id="JAPEIS010000007">
    <property type="protein sequence ID" value="KAJ8064444.1"/>
    <property type="molecule type" value="Genomic_DNA"/>
</dbReference>
<protein>
    <submittedName>
        <fullName evidence="1">Uncharacterized protein</fullName>
    </submittedName>
</protein>
<proteinExistence type="predicted"/>
<evidence type="ECO:0000313" key="2">
    <source>
        <dbReference type="Proteomes" id="UP001152300"/>
    </source>
</evidence>
<dbReference type="Proteomes" id="UP001152300">
    <property type="component" value="Unassembled WGS sequence"/>
</dbReference>
<comment type="caution">
    <text evidence="1">The sequence shown here is derived from an EMBL/GenBank/DDBJ whole genome shotgun (WGS) entry which is preliminary data.</text>
</comment>
<gene>
    <name evidence="1" type="ORF">OCU04_006782</name>
</gene>